<dbReference type="InterPro" id="IPR033738">
    <property type="entry name" value="AsnB_N"/>
</dbReference>
<dbReference type="EMBL" id="ANOG01000737">
    <property type="protein sequence ID" value="EMI17888.1"/>
    <property type="molecule type" value="Genomic_DNA"/>
</dbReference>
<dbReference type="NCBIfam" id="TIGR01536">
    <property type="entry name" value="asn_synth_AEB"/>
    <property type="match status" value="1"/>
</dbReference>
<dbReference type="SUPFAM" id="SSF52402">
    <property type="entry name" value="Adenine nucleotide alpha hydrolases-like"/>
    <property type="match status" value="1"/>
</dbReference>
<dbReference type="GO" id="GO:0006529">
    <property type="term" value="P:asparagine biosynthetic process"/>
    <property type="evidence" value="ECO:0007669"/>
    <property type="project" value="UniProtKB-KW"/>
</dbReference>
<name>M5REJ9_9BACT</name>
<evidence type="ECO:0000256" key="8">
    <source>
        <dbReference type="PIRSR" id="PIRSR001589-1"/>
    </source>
</evidence>
<comment type="catalytic activity">
    <reaction evidence="7">
        <text>L-aspartate + L-glutamine + ATP + H2O = L-asparagine + L-glutamate + AMP + diphosphate + H(+)</text>
        <dbReference type="Rhea" id="RHEA:12228"/>
        <dbReference type="ChEBI" id="CHEBI:15377"/>
        <dbReference type="ChEBI" id="CHEBI:15378"/>
        <dbReference type="ChEBI" id="CHEBI:29985"/>
        <dbReference type="ChEBI" id="CHEBI:29991"/>
        <dbReference type="ChEBI" id="CHEBI:30616"/>
        <dbReference type="ChEBI" id="CHEBI:33019"/>
        <dbReference type="ChEBI" id="CHEBI:58048"/>
        <dbReference type="ChEBI" id="CHEBI:58359"/>
        <dbReference type="ChEBI" id="CHEBI:456215"/>
        <dbReference type="EC" id="6.3.5.4"/>
    </reaction>
</comment>
<dbReference type="CDD" id="cd00712">
    <property type="entry name" value="AsnB"/>
    <property type="match status" value="1"/>
</dbReference>
<accession>M5REJ9</accession>
<evidence type="ECO:0000256" key="10">
    <source>
        <dbReference type="PIRSR" id="PIRSR001589-3"/>
    </source>
</evidence>
<dbReference type="InterPro" id="IPR006426">
    <property type="entry name" value="Asn_synth_AEB"/>
</dbReference>
<dbReference type="CDD" id="cd01991">
    <property type="entry name" value="Asn_synthase_B_C"/>
    <property type="match status" value="1"/>
</dbReference>
<evidence type="ECO:0000256" key="2">
    <source>
        <dbReference type="ARBA" id="ARBA00005752"/>
    </source>
</evidence>
<dbReference type="PANTHER" id="PTHR43284">
    <property type="entry name" value="ASPARAGINE SYNTHETASE (GLUTAMINE-HYDROLYZING)"/>
    <property type="match status" value="1"/>
</dbReference>
<keyword evidence="6 8" id="KW-0315">Glutamine amidotransferase</keyword>
<evidence type="ECO:0000313" key="12">
    <source>
        <dbReference type="EMBL" id="EMI17888.1"/>
    </source>
</evidence>
<proteinExistence type="inferred from homology"/>
<evidence type="ECO:0000256" key="5">
    <source>
        <dbReference type="ARBA" id="ARBA00022840"/>
    </source>
</evidence>
<dbReference type="GO" id="GO:0005524">
    <property type="term" value="F:ATP binding"/>
    <property type="evidence" value="ECO:0007669"/>
    <property type="project" value="UniProtKB-KW"/>
</dbReference>
<protein>
    <recommendedName>
        <fullName evidence="3">asparagine synthase (glutamine-hydrolyzing)</fullName>
        <ecNumber evidence="3">6.3.5.4</ecNumber>
    </recommendedName>
</protein>
<dbReference type="PIRSF" id="PIRSF001589">
    <property type="entry name" value="Asn_synthetase_glu-h"/>
    <property type="match status" value="1"/>
</dbReference>
<evidence type="ECO:0000259" key="11">
    <source>
        <dbReference type="PROSITE" id="PS51278"/>
    </source>
</evidence>
<dbReference type="InterPro" id="IPR017932">
    <property type="entry name" value="GATase_2_dom"/>
</dbReference>
<dbReference type="InterPro" id="IPR029055">
    <property type="entry name" value="Ntn_hydrolases_N"/>
</dbReference>
<dbReference type="PANTHER" id="PTHR43284:SF1">
    <property type="entry name" value="ASPARAGINE SYNTHETASE"/>
    <property type="match status" value="1"/>
</dbReference>
<dbReference type="Gene3D" id="3.60.20.10">
    <property type="entry name" value="Glutamine Phosphoribosylpyrophosphate, subunit 1, domain 1"/>
    <property type="match status" value="1"/>
</dbReference>
<feature type="binding site" evidence="9">
    <location>
        <position position="290"/>
    </location>
    <ligand>
        <name>ATP</name>
        <dbReference type="ChEBI" id="CHEBI:30616"/>
    </ligand>
</feature>
<dbReference type="RefSeq" id="WP_008702530.1">
    <property type="nucleotide sequence ID" value="NZ_ANOG01000737.1"/>
</dbReference>
<reference evidence="12 13" key="1">
    <citation type="journal article" date="2013" name="Mar. Genomics">
        <title>Expression of sulfatases in Rhodopirellula baltica and the diversity of sulfatases in the genus Rhodopirellula.</title>
        <authorList>
            <person name="Wegner C.E."/>
            <person name="Richter-Heitmann T."/>
            <person name="Klindworth A."/>
            <person name="Klockow C."/>
            <person name="Richter M."/>
            <person name="Achstetter T."/>
            <person name="Glockner F.O."/>
            <person name="Harder J."/>
        </authorList>
    </citation>
    <scope>NUCLEOTIDE SEQUENCE [LARGE SCALE GENOMIC DNA]</scope>
    <source>
        <strain evidence="12 13">SM1</strain>
    </source>
</reference>
<dbReference type="SUPFAM" id="SSF56235">
    <property type="entry name" value="N-terminal nucleophile aminohydrolases (Ntn hydrolases)"/>
    <property type="match status" value="1"/>
</dbReference>
<keyword evidence="4 9" id="KW-0547">Nucleotide-binding</keyword>
<dbReference type="AlphaFoldDB" id="M5REJ9"/>
<feature type="binding site" evidence="9">
    <location>
        <begin position="362"/>
        <end position="363"/>
    </location>
    <ligand>
        <name>ATP</name>
        <dbReference type="ChEBI" id="CHEBI:30616"/>
    </ligand>
</feature>
<evidence type="ECO:0000256" key="7">
    <source>
        <dbReference type="ARBA" id="ARBA00048741"/>
    </source>
</evidence>
<gene>
    <name evidence="12" type="ORF">RMSM_05174</name>
</gene>
<feature type="active site" description="For GATase activity" evidence="8">
    <location>
        <position position="2"/>
    </location>
</feature>
<dbReference type="EC" id="6.3.5.4" evidence="3"/>
<feature type="domain" description="Glutamine amidotransferase type-2" evidence="11">
    <location>
        <begin position="2"/>
        <end position="212"/>
    </location>
</feature>
<dbReference type="InterPro" id="IPR014729">
    <property type="entry name" value="Rossmann-like_a/b/a_fold"/>
</dbReference>
<dbReference type="PATRIC" id="fig|1265738.3.peg.5200"/>
<sequence>MCGIVGILRTDGQITCNGDVQAMTDRLVHRGPDGNGVFVDGPVGLGHRRLSIIDLVGGQQPLGNEDGKVHVTFNGEIYNFRELQRHLQALGHVFRTSSDTEVLVHAWEEWGTDCVSHLRGMFAFAIWDARKQQLFLARDRVGIKPLLYSWQNGYLAFASEMQAFAALPHFEASIDVQAIDQYLHYQYIPAPRSIYTQVRKLLPGHSVLVDARRPQEPQQIRYWQLQFAPDRSLNEAQWIERIDIALEETIRTHLVSDVPFGAFLSGGIDSSTIVAYMSRILDQPVKAFCIGHADTYYDERNWAKEAARVAGAEYFEEVVEPDGLELLPALVQHYGEPFADSSAIPTWYVSRLARRHVKMVLSGDGGDELFAGYHAYAAVLCGHRKPMERGRRLRHQFANGARRVGLWPSNPSVGDSKYARTAAMQTAERAELWRPEFLHVMDTTRSEFDQRFSNVQSREMLNELQAFDIANYIPFDNLTKVDIASMSHGLEVRVPLLDHVFMETAAQVPPELKLKPNLGNGNGRLETLQSPTAVVGKHLLKENAGQFFSGEFLHREKKGFEVPIRNWFADSHRDELHDRLNSRDTELSEYFSPKVVRRLVNAASTDKVAAWKAWSLLVLDEWLRSRQSSVVG</sequence>
<dbReference type="Gene3D" id="3.40.50.620">
    <property type="entry name" value="HUPs"/>
    <property type="match status" value="1"/>
</dbReference>
<dbReference type="GO" id="GO:0004066">
    <property type="term" value="F:asparagine synthase (glutamine-hydrolyzing) activity"/>
    <property type="evidence" value="ECO:0007669"/>
    <property type="project" value="UniProtKB-EC"/>
</dbReference>
<evidence type="ECO:0000256" key="9">
    <source>
        <dbReference type="PIRSR" id="PIRSR001589-2"/>
    </source>
</evidence>
<keyword evidence="5 9" id="KW-0067">ATP-binding</keyword>
<organism evidence="12 13">
    <name type="scientific">Rhodopirellula maiorica SM1</name>
    <dbReference type="NCBI Taxonomy" id="1265738"/>
    <lineage>
        <taxon>Bacteria</taxon>
        <taxon>Pseudomonadati</taxon>
        <taxon>Planctomycetota</taxon>
        <taxon>Planctomycetia</taxon>
        <taxon>Pirellulales</taxon>
        <taxon>Pirellulaceae</taxon>
        <taxon>Novipirellula</taxon>
    </lineage>
</organism>
<evidence type="ECO:0000256" key="6">
    <source>
        <dbReference type="ARBA" id="ARBA00022962"/>
    </source>
</evidence>
<keyword evidence="13" id="KW-1185">Reference proteome</keyword>
<evidence type="ECO:0000256" key="3">
    <source>
        <dbReference type="ARBA" id="ARBA00012737"/>
    </source>
</evidence>
<dbReference type="InterPro" id="IPR051786">
    <property type="entry name" value="ASN_synthetase/amidase"/>
</dbReference>
<evidence type="ECO:0000313" key="13">
    <source>
        <dbReference type="Proteomes" id="UP000011991"/>
    </source>
</evidence>
<dbReference type="GO" id="GO:0005829">
    <property type="term" value="C:cytosol"/>
    <property type="evidence" value="ECO:0007669"/>
    <property type="project" value="TreeGrafter"/>
</dbReference>
<dbReference type="Pfam" id="PF13537">
    <property type="entry name" value="GATase_7"/>
    <property type="match status" value="1"/>
</dbReference>
<dbReference type="Pfam" id="PF00733">
    <property type="entry name" value="Asn_synthase"/>
    <property type="match status" value="1"/>
</dbReference>
<evidence type="ECO:0000256" key="4">
    <source>
        <dbReference type="ARBA" id="ARBA00022741"/>
    </source>
</evidence>
<dbReference type="InterPro" id="IPR001962">
    <property type="entry name" value="Asn_synthase"/>
</dbReference>
<feature type="site" description="Important for beta-aspartyl-AMP intermediate formation" evidence="10">
    <location>
        <position position="364"/>
    </location>
</feature>
<keyword evidence="8" id="KW-0028">Amino-acid biosynthesis</keyword>
<comment type="pathway">
    <text evidence="1">Amino-acid biosynthesis; L-asparagine biosynthesis; L-asparagine from L-aspartate (L-Gln route): step 1/1.</text>
</comment>
<comment type="similarity">
    <text evidence="2">Belongs to the asparagine synthetase family.</text>
</comment>
<keyword evidence="8" id="KW-0061">Asparagine biosynthesis</keyword>
<dbReference type="OrthoDB" id="9763290at2"/>
<evidence type="ECO:0000256" key="1">
    <source>
        <dbReference type="ARBA" id="ARBA00005187"/>
    </source>
</evidence>
<comment type="caution">
    <text evidence="12">The sequence shown here is derived from an EMBL/GenBank/DDBJ whole genome shotgun (WGS) entry which is preliminary data.</text>
</comment>
<feature type="binding site" evidence="9">
    <location>
        <position position="99"/>
    </location>
    <ligand>
        <name>L-glutamine</name>
        <dbReference type="ChEBI" id="CHEBI:58359"/>
    </ligand>
</feature>
<dbReference type="Proteomes" id="UP000011991">
    <property type="component" value="Unassembled WGS sequence"/>
</dbReference>
<dbReference type="PROSITE" id="PS51278">
    <property type="entry name" value="GATASE_TYPE_2"/>
    <property type="match status" value="1"/>
</dbReference>